<dbReference type="InterPro" id="IPR012337">
    <property type="entry name" value="RNaseH-like_sf"/>
</dbReference>
<sequence>MKVTRRNLSRTTALNLSCEFEMFLRKRGIVHQTSSVYYPRANGEIEWFNRTLKGTLLTASLEGKGWKEFTREFLQVYRSTPHWMTQHAPAELLHAQQMRTKLHISGLQVPQHPHPRRRQNIVDRVKHVQQRSKTYTDCKRGAKEVSFQQGSFV</sequence>
<dbReference type="PANTHER" id="PTHR37984">
    <property type="entry name" value="PROTEIN CBG26694"/>
    <property type="match status" value="1"/>
</dbReference>
<gene>
    <name evidence="2" type="ORF">QQF64_026246</name>
</gene>
<dbReference type="InterPro" id="IPR050951">
    <property type="entry name" value="Retrovirus_Pol_polyprotein"/>
</dbReference>
<dbReference type="EMBL" id="JAYMGO010000003">
    <property type="protein sequence ID" value="KAL1279573.1"/>
    <property type="molecule type" value="Genomic_DNA"/>
</dbReference>
<dbReference type="InterPro" id="IPR036397">
    <property type="entry name" value="RNaseH_sf"/>
</dbReference>
<protein>
    <recommendedName>
        <fullName evidence="1">Integrase catalytic domain-containing protein</fullName>
    </recommendedName>
</protein>
<accession>A0ABR3NRC3</accession>
<keyword evidence="3" id="KW-1185">Reference proteome</keyword>
<feature type="domain" description="Integrase catalytic" evidence="1">
    <location>
        <begin position="1"/>
        <end position="97"/>
    </location>
</feature>
<dbReference type="Gene3D" id="3.30.420.10">
    <property type="entry name" value="Ribonuclease H-like superfamily/Ribonuclease H"/>
    <property type="match status" value="1"/>
</dbReference>
<dbReference type="SUPFAM" id="SSF53098">
    <property type="entry name" value="Ribonuclease H-like"/>
    <property type="match status" value="1"/>
</dbReference>
<name>A0ABR3NRC3_9TELE</name>
<evidence type="ECO:0000259" key="1">
    <source>
        <dbReference type="PROSITE" id="PS50994"/>
    </source>
</evidence>
<proteinExistence type="predicted"/>
<evidence type="ECO:0000313" key="2">
    <source>
        <dbReference type="EMBL" id="KAL1279573.1"/>
    </source>
</evidence>
<comment type="caution">
    <text evidence="2">The sequence shown here is derived from an EMBL/GenBank/DDBJ whole genome shotgun (WGS) entry which is preliminary data.</text>
</comment>
<reference evidence="2 3" key="1">
    <citation type="submission" date="2023-09" db="EMBL/GenBank/DDBJ databases">
        <authorList>
            <person name="Wang M."/>
        </authorList>
    </citation>
    <scope>NUCLEOTIDE SEQUENCE [LARGE SCALE GENOMIC DNA]</scope>
    <source>
        <strain evidence="2">GT-2023</strain>
        <tissue evidence="2">Liver</tissue>
    </source>
</reference>
<dbReference type="Proteomes" id="UP001558613">
    <property type="component" value="Unassembled WGS sequence"/>
</dbReference>
<organism evidence="2 3">
    <name type="scientific">Cirrhinus molitorella</name>
    <name type="common">mud carp</name>
    <dbReference type="NCBI Taxonomy" id="172907"/>
    <lineage>
        <taxon>Eukaryota</taxon>
        <taxon>Metazoa</taxon>
        <taxon>Chordata</taxon>
        <taxon>Craniata</taxon>
        <taxon>Vertebrata</taxon>
        <taxon>Euteleostomi</taxon>
        <taxon>Actinopterygii</taxon>
        <taxon>Neopterygii</taxon>
        <taxon>Teleostei</taxon>
        <taxon>Ostariophysi</taxon>
        <taxon>Cypriniformes</taxon>
        <taxon>Cyprinidae</taxon>
        <taxon>Labeoninae</taxon>
        <taxon>Labeonini</taxon>
        <taxon>Cirrhinus</taxon>
    </lineage>
</organism>
<evidence type="ECO:0000313" key="3">
    <source>
        <dbReference type="Proteomes" id="UP001558613"/>
    </source>
</evidence>
<dbReference type="PROSITE" id="PS50994">
    <property type="entry name" value="INTEGRASE"/>
    <property type="match status" value="1"/>
</dbReference>
<dbReference type="InterPro" id="IPR001584">
    <property type="entry name" value="Integrase_cat-core"/>
</dbReference>
<dbReference type="PANTHER" id="PTHR37984:SF15">
    <property type="entry name" value="INTEGRASE CATALYTIC DOMAIN-CONTAINING PROTEIN"/>
    <property type="match status" value="1"/>
</dbReference>